<dbReference type="NCBIfam" id="NF008340">
    <property type="entry name" value="PRK11126.1"/>
    <property type="match status" value="1"/>
</dbReference>
<evidence type="ECO:0000313" key="5">
    <source>
        <dbReference type="EMBL" id="MDP8085299.1"/>
    </source>
</evidence>
<dbReference type="PANTHER" id="PTHR42916:SF1">
    <property type="entry name" value="PROTEIN PHYLLO, CHLOROPLASTIC"/>
    <property type="match status" value="1"/>
</dbReference>
<comment type="similarity">
    <text evidence="3">Belongs to the AB hydrolase superfamily. MenH family.</text>
</comment>
<evidence type="ECO:0000259" key="4">
    <source>
        <dbReference type="Pfam" id="PF00561"/>
    </source>
</evidence>
<dbReference type="EMBL" id="FOBN01000002">
    <property type="protein sequence ID" value="SEL96565.1"/>
    <property type="molecule type" value="Genomic_DNA"/>
</dbReference>
<dbReference type="NCBIfam" id="TIGR03695">
    <property type="entry name" value="menH_SHCHC"/>
    <property type="match status" value="1"/>
</dbReference>
<dbReference type="UniPathway" id="UPA01057">
    <property type="reaction ID" value="UER00900"/>
</dbReference>
<dbReference type="RefSeq" id="WP_090919906.1">
    <property type="nucleotide sequence ID" value="NZ_CP016180.1"/>
</dbReference>
<reference evidence="7" key="1">
    <citation type="submission" date="2016-10" db="EMBL/GenBank/DDBJ databases">
        <authorList>
            <person name="Varghese N."/>
            <person name="Submissions S."/>
        </authorList>
    </citation>
    <scope>NUCLEOTIDE SEQUENCE [LARGE SCALE GENOMIC DNA]</scope>
    <source>
        <strain evidence="7">DSM 24204</strain>
    </source>
</reference>
<dbReference type="GO" id="GO:0070205">
    <property type="term" value="F:2-succinyl-6-hydroxy-2,4-cyclohexadiene-1-carboxylate synthase activity"/>
    <property type="evidence" value="ECO:0007669"/>
    <property type="project" value="UniProtKB-UniRule"/>
</dbReference>
<comment type="pathway">
    <text evidence="3">Quinol/quinone metabolism; 1,4-dihydroxy-2-naphthoate biosynthesis; 1,4-dihydroxy-2-naphthoate from chorismate: step 3/7.</text>
</comment>
<evidence type="ECO:0000313" key="8">
    <source>
        <dbReference type="Proteomes" id="UP001224812"/>
    </source>
</evidence>
<dbReference type="PANTHER" id="PTHR42916">
    <property type="entry name" value="2-SUCCINYL-5-ENOLPYRUVYL-6-HYDROXY-3-CYCLOHEXENE-1-CARBOXYLATE SYNTHASE"/>
    <property type="match status" value="1"/>
</dbReference>
<comment type="catalytic activity">
    <reaction evidence="3">
        <text>5-enolpyruvoyl-6-hydroxy-2-succinyl-cyclohex-3-ene-1-carboxylate = (1R,6R)-6-hydroxy-2-succinyl-cyclohexa-2,4-diene-1-carboxylate + pyruvate</text>
        <dbReference type="Rhea" id="RHEA:25597"/>
        <dbReference type="ChEBI" id="CHEBI:15361"/>
        <dbReference type="ChEBI" id="CHEBI:58689"/>
        <dbReference type="ChEBI" id="CHEBI:58818"/>
        <dbReference type="EC" id="4.2.99.20"/>
    </reaction>
</comment>
<dbReference type="GeneID" id="83545647"/>
<comment type="function">
    <text evidence="3">Catalyzes a proton abstraction reaction that results in 2,5-elimination of pyruvate from 2-succinyl-5-enolpyruvyl-6-hydroxy-3-cyclohexene-1-carboxylate (SEPHCHC) and the formation of 2-succinyl-6-hydroxy-2,4-cyclohexadiene-1-carboxylate (SHCHC).</text>
</comment>
<evidence type="ECO:0000256" key="3">
    <source>
        <dbReference type="HAMAP-Rule" id="MF_01660"/>
    </source>
</evidence>
<name>A0A1H7UIL6_9PAST</name>
<evidence type="ECO:0000313" key="7">
    <source>
        <dbReference type="Proteomes" id="UP000198883"/>
    </source>
</evidence>
<dbReference type="HAMAP" id="MF_01660">
    <property type="entry name" value="MenH"/>
    <property type="match status" value="1"/>
</dbReference>
<dbReference type="Pfam" id="PF00561">
    <property type="entry name" value="Abhydrolase_1"/>
    <property type="match status" value="1"/>
</dbReference>
<keyword evidence="1 3" id="KW-0474">Menaquinone biosynthesis</keyword>
<keyword evidence="2 3" id="KW-0456">Lyase</keyword>
<dbReference type="OrthoDB" id="9808398at2"/>
<protein>
    <recommendedName>
        <fullName evidence="3">Putative 2-succinyl-6-hydroxy-2,4-cyclohexadiene-1-carboxylate synthase</fullName>
        <shortName evidence="3">SHCHC synthase</shortName>
        <ecNumber evidence="3">4.2.99.20</ecNumber>
    </recommendedName>
</protein>
<evidence type="ECO:0000313" key="6">
    <source>
        <dbReference type="EMBL" id="SEL96565.1"/>
    </source>
</evidence>
<dbReference type="STRING" id="97481.SAMN05444853_10281"/>
<dbReference type="GO" id="GO:0009234">
    <property type="term" value="P:menaquinone biosynthetic process"/>
    <property type="evidence" value="ECO:0007669"/>
    <property type="project" value="UniProtKB-UniRule"/>
</dbReference>
<accession>A0A1H7UIL6</accession>
<dbReference type="EMBL" id="JASAVS010000009">
    <property type="protein sequence ID" value="MDP8085299.1"/>
    <property type="molecule type" value="Genomic_DNA"/>
</dbReference>
<dbReference type="SUPFAM" id="SSF53474">
    <property type="entry name" value="alpha/beta-Hydrolases"/>
    <property type="match status" value="1"/>
</dbReference>
<sequence>MLAFQWHHSQKSNAQIPVVFLHGLLGSQQDWGEVLKNLQHVPQIVPLTIDLPYHGKSEDVSCDNFEDVCQQLHHTLQQLTQPFWLVGYSLGGRIALHYNLFINNPFLIGTIVEGANIGLPTEQQRQQRWQNDLHWIQRFENENIENVLQDWYQQAVFSDLHFAKKNELITKRKHNKSDKIAKMLQATSLAKQSFLLNKIKNLSNIYFLIGERDQKFVQQAKQYQLNYQIIKNAGHNAHWENSLAFTEKLIAIMTK</sequence>
<evidence type="ECO:0000256" key="2">
    <source>
        <dbReference type="ARBA" id="ARBA00023239"/>
    </source>
</evidence>
<organism evidence="6 7">
    <name type="scientific">Phocoenobacter skyensis</name>
    <dbReference type="NCBI Taxonomy" id="97481"/>
    <lineage>
        <taxon>Bacteria</taxon>
        <taxon>Pseudomonadati</taxon>
        <taxon>Pseudomonadota</taxon>
        <taxon>Gammaproteobacteria</taxon>
        <taxon>Pasteurellales</taxon>
        <taxon>Pasteurellaceae</taxon>
        <taxon>Phocoenobacter</taxon>
    </lineage>
</organism>
<reference evidence="6" key="2">
    <citation type="submission" date="2016-10" db="EMBL/GenBank/DDBJ databases">
        <authorList>
            <person name="de Groot N.N."/>
        </authorList>
    </citation>
    <scope>NUCLEOTIDE SEQUENCE [LARGE SCALE GENOMIC DNA]</scope>
    <source>
        <strain evidence="6">DSM 24204</strain>
    </source>
</reference>
<dbReference type="InterPro" id="IPR022485">
    <property type="entry name" value="SHCHC_synthase_MenH"/>
</dbReference>
<feature type="domain" description="AB hydrolase-1" evidence="4">
    <location>
        <begin position="17"/>
        <end position="241"/>
    </location>
</feature>
<reference evidence="5 8" key="3">
    <citation type="journal article" date="2023" name="Front. Microbiol.">
        <title>Phylogeography and host specificity of Pasteurellaceae pathogenic to sea-farmed fish in the north-east Atlantic.</title>
        <authorList>
            <person name="Gulla S."/>
            <person name="Colquhoun D.J."/>
            <person name="Olsen A.B."/>
            <person name="Spilsberg B."/>
            <person name="Lagesen K."/>
            <person name="Aakesson C.P."/>
            <person name="Strom S."/>
            <person name="Manji F."/>
            <person name="Birkbeck T.H."/>
            <person name="Nilsen H.K."/>
        </authorList>
    </citation>
    <scope>NUCLEOTIDE SEQUENCE [LARGE SCALE GENOMIC DNA]</scope>
    <source>
        <strain evidence="5 8">VIO11850</strain>
    </source>
</reference>
<dbReference type="EC" id="4.2.99.20" evidence="3"/>
<dbReference type="UniPathway" id="UPA00079"/>
<keyword evidence="8" id="KW-1185">Reference proteome</keyword>
<dbReference type="AlphaFoldDB" id="A0A1H7UIL6"/>
<proteinExistence type="inferred from homology"/>
<comment type="pathway">
    <text evidence="3">Quinol/quinone metabolism; menaquinone biosynthesis.</text>
</comment>
<dbReference type="Proteomes" id="UP001224812">
    <property type="component" value="Unassembled WGS sequence"/>
</dbReference>
<gene>
    <name evidence="3 5" type="primary">menH</name>
    <name evidence="5" type="ORF">QJT92_05095</name>
    <name evidence="6" type="ORF">SAMN05444853_10281</name>
</gene>
<dbReference type="Gene3D" id="3.40.50.1820">
    <property type="entry name" value="alpha/beta hydrolase"/>
    <property type="match status" value="1"/>
</dbReference>
<evidence type="ECO:0000256" key="1">
    <source>
        <dbReference type="ARBA" id="ARBA00022428"/>
    </source>
</evidence>
<dbReference type="InterPro" id="IPR000073">
    <property type="entry name" value="AB_hydrolase_1"/>
</dbReference>
<comment type="subunit">
    <text evidence="3">Monomer.</text>
</comment>
<dbReference type="Proteomes" id="UP000198883">
    <property type="component" value="Unassembled WGS sequence"/>
</dbReference>
<dbReference type="InterPro" id="IPR029058">
    <property type="entry name" value="AB_hydrolase_fold"/>
</dbReference>